<dbReference type="EMBL" id="QFQZ01000007">
    <property type="protein sequence ID" value="PZR36307.1"/>
    <property type="molecule type" value="Genomic_DNA"/>
</dbReference>
<dbReference type="Pfam" id="PF11604">
    <property type="entry name" value="CusF_Ec"/>
    <property type="match status" value="1"/>
</dbReference>
<comment type="caution">
    <text evidence="1">The sequence shown here is derived from an EMBL/GenBank/DDBJ whole genome shotgun (WGS) entry which is preliminary data.</text>
</comment>
<dbReference type="Proteomes" id="UP000249393">
    <property type="component" value="Unassembled WGS sequence"/>
</dbReference>
<reference evidence="1 2" key="1">
    <citation type="submission" date="2017-08" db="EMBL/GenBank/DDBJ databases">
        <title>Infants hospitalized years apart are colonized by the same room-sourced microbial strains.</title>
        <authorList>
            <person name="Brooks B."/>
            <person name="Olm M.R."/>
            <person name="Firek B.A."/>
            <person name="Baker R."/>
            <person name="Thomas B.C."/>
            <person name="Morowitz M.J."/>
            <person name="Banfield J.F."/>
        </authorList>
    </citation>
    <scope>NUCLEOTIDE SEQUENCE [LARGE SCALE GENOMIC DNA]</scope>
    <source>
        <strain evidence="1">S2_003_000_R2_4</strain>
    </source>
</reference>
<organism evidence="1 2">
    <name type="scientific">Caulobacter segnis</name>
    <dbReference type="NCBI Taxonomy" id="88688"/>
    <lineage>
        <taxon>Bacteria</taxon>
        <taxon>Pseudomonadati</taxon>
        <taxon>Pseudomonadota</taxon>
        <taxon>Alphaproteobacteria</taxon>
        <taxon>Caulobacterales</taxon>
        <taxon>Caulobacteraceae</taxon>
        <taxon>Caulobacter</taxon>
    </lineage>
</organism>
<dbReference type="AlphaFoldDB" id="A0A2W5VCN5"/>
<proteinExistence type="predicted"/>
<protein>
    <recommendedName>
        <fullName evidence="3">Copper-binding protein</fullName>
    </recommendedName>
</protein>
<gene>
    <name evidence="1" type="ORF">DI526_03815</name>
</gene>
<dbReference type="InterPro" id="IPR021647">
    <property type="entry name" value="CusF_Ec"/>
</dbReference>
<dbReference type="Gene3D" id="2.40.50.320">
    <property type="entry name" value="Copper binding periplasmic protein CusF"/>
    <property type="match status" value="1"/>
</dbReference>
<evidence type="ECO:0000313" key="1">
    <source>
        <dbReference type="EMBL" id="PZR36307.1"/>
    </source>
</evidence>
<evidence type="ECO:0008006" key="3">
    <source>
        <dbReference type="Google" id="ProtNLM"/>
    </source>
</evidence>
<name>A0A2W5VCN5_9CAUL</name>
<accession>A0A2W5VCN5</accession>
<sequence length="116" mass="12033">MMNCRNFLFLAGILGLTACDDASAPSHVKPAGVEAVASTEALPAYEAQGVISSLDGQILTLDHDGASAAGLKPGRDRFIVYADTLAEAPITPGSRVKFQFKKTAGGLEVSSLEARP</sequence>
<evidence type="ECO:0000313" key="2">
    <source>
        <dbReference type="Proteomes" id="UP000249393"/>
    </source>
</evidence>
<dbReference type="RefSeq" id="WP_304274221.1">
    <property type="nucleotide sequence ID" value="NZ_QFQZ01000007.1"/>
</dbReference>
<dbReference type="InterPro" id="IPR042230">
    <property type="entry name" value="CusF_sf"/>
</dbReference>
<dbReference type="PROSITE" id="PS51257">
    <property type="entry name" value="PROKAR_LIPOPROTEIN"/>
    <property type="match status" value="1"/>
</dbReference>